<dbReference type="InterPro" id="IPR023673">
    <property type="entry name" value="Ribosomal_uL1_CS"/>
</dbReference>
<dbReference type="HAMAP" id="MF_01318_B">
    <property type="entry name" value="Ribosomal_uL1_B"/>
    <property type="match status" value="1"/>
</dbReference>
<evidence type="ECO:0000256" key="6">
    <source>
        <dbReference type="ARBA" id="ARBA00022884"/>
    </source>
</evidence>
<evidence type="ECO:0000256" key="9">
    <source>
        <dbReference type="ARBA" id="ARBA00035241"/>
    </source>
</evidence>
<dbReference type="PIRSF" id="PIRSF002155">
    <property type="entry name" value="Ribosomal_L1"/>
    <property type="match status" value="1"/>
</dbReference>
<dbReference type="FunFam" id="3.40.50.790:FF:000001">
    <property type="entry name" value="50S ribosomal protein L1"/>
    <property type="match status" value="1"/>
</dbReference>
<protein>
    <recommendedName>
        <fullName evidence="9 10">Large ribosomal subunit protein uL1</fullName>
    </recommendedName>
</protein>
<dbReference type="SUPFAM" id="SSF56808">
    <property type="entry name" value="Ribosomal protein L1"/>
    <property type="match status" value="1"/>
</dbReference>
<keyword evidence="13" id="KW-1185">Reference proteome</keyword>
<comment type="subunit">
    <text evidence="10">Part of the 50S ribosomal subunit.</text>
</comment>
<dbReference type="InterPro" id="IPR005878">
    <property type="entry name" value="Ribosom_uL1_bac-type"/>
</dbReference>
<name>A0A1X4XWX6_9BACT</name>
<dbReference type="Gene3D" id="3.40.50.790">
    <property type="match status" value="1"/>
</dbReference>
<organism evidence="12 13">
    <name type="scientific">Desulfurella amilsii</name>
    <dbReference type="NCBI Taxonomy" id="1562698"/>
    <lineage>
        <taxon>Bacteria</taxon>
        <taxon>Pseudomonadati</taxon>
        <taxon>Campylobacterota</taxon>
        <taxon>Desulfurellia</taxon>
        <taxon>Desulfurellales</taxon>
        <taxon>Desulfurellaceae</taxon>
        <taxon>Desulfurella</taxon>
    </lineage>
</organism>
<dbReference type="Proteomes" id="UP000194141">
    <property type="component" value="Unassembled WGS sequence"/>
</dbReference>
<evidence type="ECO:0000256" key="5">
    <source>
        <dbReference type="ARBA" id="ARBA00022845"/>
    </source>
</evidence>
<dbReference type="InterPro" id="IPR002143">
    <property type="entry name" value="Ribosomal_uL1"/>
</dbReference>
<dbReference type="OrthoDB" id="9803740at2"/>
<dbReference type="EMBL" id="MDSU01000018">
    <property type="protein sequence ID" value="OSS42033.1"/>
    <property type="molecule type" value="Genomic_DNA"/>
</dbReference>
<evidence type="ECO:0000256" key="8">
    <source>
        <dbReference type="ARBA" id="ARBA00023274"/>
    </source>
</evidence>
<dbReference type="InterPro" id="IPR016095">
    <property type="entry name" value="Ribosomal_uL1_3-a/b-sand"/>
</dbReference>
<dbReference type="RefSeq" id="WP_086034281.1">
    <property type="nucleotide sequence ID" value="NZ_MDSU01000018.1"/>
</dbReference>
<evidence type="ECO:0000256" key="1">
    <source>
        <dbReference type="ARBA" id="ARBA00010531"/>
    </source>
</evidence>
<comment type="function">
    <text evidence="10">Binds directly to 23S rRNA. The L1 stalk is quite mobile in the ribosome, and is involved in E site tRNA release.</text>
</comment>
<dbReference type="GO" id="GO:0019843">
    <property type="term" value="F:rRNA binding"/>
    <property type="evidence" value="ECO:0007669"/>
    <property type="project" value="UniProtKB-UniRule"/>
</dbReference>
<dbReference type="PROSITE" id="PS01199">
    <property type="entry name" value="RIBOSOMAL_L1"/>
    <property type="match status" value="1"/>
</dbReference>
<comment type="function">
    <text evidence="10">Protein L1 is also a translational repressor protein, it controls the translation of the L11 operon by binding to its mRNA.</text>
</comment>
<dbReference type="PANTHER" id="PTHR36427:SF3">
    <property type="entry name" value="LARGE RIBOSOMAL SUBUNIT PROTEIN UL1M"/>
    <property type="match status" value="1"/>
</dbReference>
<accession>A0A1X4XWX6</accession>
<comment type="similarity">
    <text evidence="1 10 11">Belongs to the universal ribosomal protein uL1 family.</text>
</comment>
<dbReference type="GO" id="GO:0006412">
    <property type="term" value="P:translation"/>
    <property type="evidence" value="ECO:0007669"/>
    <property type="project" value="UniProtKB-UniRule"/>
</dbReference>
<dbReference type="PANTHER" id="PTHR36427">
    <property type="entry name" value="54S RIBOSOMAL PROTEIN L1, MITOCHONDRIAL"/>
    <property type="match status" value="1"/>
</dbReference>
<evidence type="ECO:0000313" key="12">
    <source>
        <dbReference type="EMBL" id="OSS42033.1"/>
    </source>
</evidence>
<keyword evidence="6 10" id="KW-0694">RNA-binding</keyword>
<keyword evidence="8 10" id="KW-0687">Ribonucleoprotein</keyword>
<comment type="caution">
    <text evidence="12">The sequence shown here is derived from an EMBL/GenBank/DDBJ whole genome shotgun (WGS) entry which is preliminary data.</text>
</comment>
<evidence type="ECO:0000256" key="2">
    <source>
        <dbReference type="ARBA" id="ARBA00022491"/>
    </source>
</evidence>
<dbReference type="GO" id="GO:0006417">
    <property type="term" value="P:regulation of translation"/>
    <property type="evidence" value="ECO:0007669"/>
    <property type="project" value="UniProtKB-KW"/>
</dbReference>
<evidence type="ECO:0000256" key="4">
    <source>
        <dbReference type="ARBA" id="ARBA00022730"/>
    </source>
</evidence>
<dbReference type="AlphaFoldDB" id="A0A1X4XWX6"/>
<keyword evidence="2 10" id="KW-0678">Repressor</keyword>
<keyword evidence="7 10" id="KW-0689">Ribosomal protein</keyword>
<dbReference type="Pfam" id="PF00687">
    <property type="entry name" value="Ribosomal_L1"/>
    <property type="match status" value="1"/>
</dbReference>
<evidence type="ECO:0000256" key="3">
    <source>
        <dbReference type="ARBA" id="ARBA00022555"/>
    </source>
</evidence>
<dbReference type="GO" id="GO:0000049">
    <property type="term" value="F:tRNA binding"/>
    <property type="evidence" value="ECO:0007669"/>
    <property type="project" value="UniProtKB-KW"/>
</dbReference>
<sequence length="229" mass="25123">MAKHGKKYTQALGKYDFSKEYDLENAISLLKNIAYANYDETVEIHTNLGIDPKHAEQQLRGTVSLPKGTGKTLRVLVFAKGEKIKEAQEAGADFVGSDDFIEKIQSGWMDFDKVIATPDMMGAVGKIGKILGPRGLMPNPKVGTVTFDIAGAVKRVKAGEVEFRSDKTGNVHLIAGKKSFNEQDLLENIKTIYDTILKAKPSTAKGKYIKSFYLSTTHSPSVKVKLQAI</sequence>
<dbReference type="Gene3D" id="3.30.190.20">
    <property type="match status" value="1"/>
</dbReference>
<dbReference type="CDD" id="cd00403">
    <property type="entry name" value="Ribosomal_L1"/>
    <property type="match status" value="1"/>
</dbReference>
<dbReference type="STRING" id="1562698.DESAMIL20_1586"/>
<evidence type="ECO:0000256" key="7">
    <source>
        <dbReference type="ARBA" id="ARBA00022980"/>
    </source>
</evidence>
<dbReference type="GO" id="GO:0015934">
    <property type="term" value="C:large ribosomal subunit"/>
    <property type="evidence" value="ECO:0007669"/>
    <property type="project" value="InterPro"/>
</dbReference>
<gene>
    <name evidence="10" type="primary">rplA</name>
    <name evidence="12" type="ORF">DESAMIL20_1586</name>
</gene>
<dbReference type="InterPro" id="IPR028364">
    <property type="entry name" value="Ribosomal_uL1/biogenesis"/>
</dbReference>
<reference evidence="12 13" key="1">
    <citation type="journal article" date="2017" name="Front. Microbiol.">
        <title>Genome Sequence of Desulfurella amilsii Strain TR1 and Comparative Genomics of Desulfurellaceae Family.</title>
        <authorList>
            <person name="Florentino A.P."/>
            <person name="Stams A.J."/>
            <person name="Sanchez-Andrea I."/>
        </authorList>
    </citation>
    <scope>NUCLEOTIDE SEQUENCE [LARGE SCALE GENOMIC DNA]</scope>
    <source>
        <strain evidence="12 13">TR1</strain>
    </source>
</reference>
<keyword evidence="5 10" id="KW-0810">Translation regulation</keyword>
<evidence type="ECO:0000256" key="11">
    <source>
        <dbReference type="RuleBase" id="RU000659"/>
    </source>
</evidence>
<evidence type="ECO:0000256" key="10">
    <source>
        <dbReference type="HAMAP-Rule" id="MF_01318"/>
    </source>
</evidence>
<evidence type="ECO:0000313" key="13">
    <source>
        <dbReference type="Proteomes" id="UP000194141"/>
    </source>
</evidence>
<dbReference type="NCBIfam" id="TIGR01169">
    <property type="entry name" value="rplA_bact"/>
    <property type="match status" value="1"/>
</dbReference>
<keyword evidence="3 10" id="KW-0820">tRNA-binding</keyword>
<keyword evidence="4 10" id="KW-0699">rRNA-binding</keyword>
<proteinExistence type="inferred from homology"/>
<dbReference type="InterPro" id="IPR023674">
    <property type="entry name" value="Ribosomal_uL1-like"/>
</dbReference>
<dbReference type="GO" id="GO:0003735">
    <property type="term" value="F:structural constituent of ribosome"/>
    <property type="evidence" value="ECO:0007669"/>
    <property type="project" value="InterPro"/>
</dbReference>